<dbReference type="SMART" id="SM00320">
    <property type="entry name" value="WD40"/>
    <property type="match status" value="7"/>
</dbReference>
<dbReference type="InterPro" id="IPR020472">
    <property type="entry name" value="WD40_PAC1"/>
</dbReference>
<keyword evidence="2" id="KW-0677">Repeat</keyword>
<dbReference type="PROSITE" id="PS50082">
    <property type="entry name" value="WD_REPEATS_2"/>
    <property type="match status" value="5"/>
</dbReference>
<reference evidence="4" key="1">
    <citation type="submission" date="2025-08" db="UniProtKB">
        <authorList>
            <consortium name="Ensembl"/>
        </authorList>
    </citation>
    <scope>IDENTIFICATION</scope>
</reference>
<dbReference type="InterPro" id="IPR036322">
    <property type="entry name" value="WD40_repeat_dom_sf"/>
</dbReference>
<dbReference type="InterPro" id="IPR001680">
    <property type="entry name" value="WD40_rpt"/>
</dbReference>
<dbReference type="InterPro" id="IPR015943">
    <property type="entry name" value="WD40/YVTN_repeat-like_dom_sf"/>
</dbReference>
<sequence>LLIFGVKTFAFCKKYNLLVTGGMDRIIRLWNPYMPRRPTGMLRSHMAPIFYLYVSEEDARVFSMSTDNTLKIWDTEDHSCLFTACSKSSGIKGELTACHYIPGTRSLYVATDTLALLHLRLRPPPEPHLVISHKEPVLCCKYNKEFKHVVSCSEGSVVKVWDFETGKHLFEFCDAHGSAAITCMTFDDSGRRLVTGGRDGCLKVWNYNNGHCLHTLKREGKCDEICDLASWLDVHLDSADDLHHFQKPQPYWQDDINRGHKEDILCVAQCPPTFLATSSYDGEIIVWNMISGHVHCKLHTPTPMDSSGTKVKSQTSSIAVTADDSFLYAADESGYVCVYNVKDYALGDPEQGPPKCILILIMSSVRLEVIEEEKVLLSCSVDCTVRLWSLDGEYIGTFGQEEPWEIFTPASWKHPMVPFEILIDPQSMPHHPVLGGEISVWQIISSDQNDAAQENSLSKVCV</sequence>
<feature type="repeat" description="WD" evidence="3">
    <location>
        <begin position="181"/>
        <end position="215"/>
    </location>
</feature>
<dbReference type="GeneTree" id="ENSGT00940000162967"/>
<proteinExistence type="predicted"/>
<dbReference type="OMA" id="EPVLCCK"/>
<dbReference type="Proteomes" id="UP000594220">
    <property type="component" value="Unplaced"/>
</dbReference>
<dbReference type="PROSITE" id="PS00678">
    <property type="entry name" value="WD_REPEATS_1"/>
    <property type="match status" value="2"/>
</dbReference>
<evidence type="ECO:0008006" key="6">
    <source>
        <dbReference type="Google" id="ProtNLM"/>
    </source>
</evidence>
<feature type="repeat" description="WD" evidence="3">
    <location>
        <begin position="130"/>
        <end position="171"/>
    </location>
</feature>
<keyword evidence="1 3" id="KW-0853">WD repeat</keyword>
<dbReference type="PANTHER" id="PTHR44324:SF4">
    <property type="entry name" value="WD40 REPEAT DOMAIN 95"/>
    <property type="match status" value="1"/>
</dbReference>
<dbReference type="Gene3D" id="2.130.10.10">
    <property type="entry name" value="YVTN repeat-like/Quinoprotein amine dehydrogenase"/>
    <property type="match status" value="3"/>
</dbReference>
<reference evidence="4" key="2">
    <citation type="submission" date="2025-09" db="UniProtKB">
        <authorList>
            <consortium name="Ensembl"/>
        </authorList>
    </citation>
    <scope>IDENTIFICATION</scope>
</reference>
<organism evidence="4 5">
    <name type="scientific">Crocodylus porosus</name>
    <name type="common">Saltwater crocodile</name>
    <name type="synonym">Estuarine crocodile</name>
    <dbReference type="NCBI Taxonomy" id="8502"/>
    <lineage>
        <taxon>Eukaryota</taxon>
        <taxon>Metazoa</taxon>
        <taxon>Chordata</taxon>
        <taxon>Craniata</taxon>
        <taxon>Vertebrata</taxon>
        <taxon>Euteleostomi</taxon>
        <taxon>Archelosauria</taxon>
        <taxon>Archosauria</taxon>
        <taxon>Crocodylia</taxon>
        <taxon>Longirostres</taxon>
        <taxon>Crocodylidae</taxon>
        <taxon>Crocodylus</taxon>
    </lineage>
</organism>
<dbReference type="PROSITE" id="PS50294">
    <property type="entry name" value="WD_REPEATS_REGION"/>
    <property type="match status" value="2"/>
</dbReference>
<name>A0A7M4EYS2_CROPO</name>
<keyword evidence="5" id="KW-1185">Reference proteome</keyword>
<evidence type="ECO:0000313" key="4">
    <source>
        <dbReference type="Ensembl" id="ENSCPRP00005016774.1"/>
    </source>
</evidence>
<feature type="repeat" description="WD" evidence="3">
    <location>
        <begin position="257"/>
        <end position="289"/>
    </location>
</feature>
<dbReference type="Ensembl" id="ENSCPRT00005019653.1">
    <property type="protein sequence ID" value="ENSCPRP00005016774.1"/>
    <property type="gene ID" value="ENSCPRG00005011697.1"/>
</dbReference>
<dbReference type="InterPro" id="IPR019775">
    <property type="entry name" value="WD40_repeat_CS"/>
</dbReference>
<evidence type="ECO:0000313" key="5">
    <source>
        <dbReference type="Proteomes" id="UP000594220"/>
    </source>
</evidence>
<feature type="repeat" description="WD" evidence="3">
    <location>
        <begin position="42"/>
        <end position="83"/>
    </location>
</feature>
<accession>A0A7M4EYS2</accession>
<evidence type="ECO:0000256" key="3">
    <source>
        <dbReference type="PROSITE-ProRule" id="PRU00221"/>
    </source>
</evidence>
<dbReference type="InterPro" id="IPR051242">
    <property type="entry name" value="WD-EF-hand_domain"/>
</dbReference>
<feature type="repeat" description="WD" evidence="3">
    <location>
        <begin position="6"/>
        <end position="31"/>
    </location>
</feature>
<dbReference type="PANTHER" id="PTHR44324">
    <property type="entry name" value="WD40 REPEAT DOMAIN 95"/>
    <property type="match status" value="1"/>
</dbReference>
<evidence type="ECO:0000256" key="2">
    <source>
        <dbReference type="ARBA" id="ARBA00022737"/>
    </source>
</evidence>
<evidence type="ECO:0000256" key="1">
    <source>
        <dbReference type="ARBA" id="ARBA00022574"/>
    </source>
</evidence>
<dbReference type="PRINTS" id="PR00320">
    <property type="entry name" value="GPROTEINBRPT"/>
</dbReference>
<protein>
    <recommendedName>
        <fullName evidence="6">WD40 repeat domain 95</fullName>
    </recommendedName>
</protein>
<dbReference type="Pfam" id="PF00400">
    <property type="entry name" value="WD40"/>
    <property type="match status" value="5"/>
</dbReference>
<dbReference type="AlphaFoldDB" id="A0A7M4EYS2"/>
<dbReference type="SUPFAM" id="SSF50978">
    <property type="entry name" value="WD40 repeat-like"/>
    <property type="match status" value="1"/>
</dbReference>